<proteinExistence type="inferred from homology"/>
<dbReference type="InterPro" id="IPR005524">
    <property type="entry name" value="DUF318"/>
</dbReference>
<accession>A0AA41FC40</accession>
<dbReference type="InterPro" id="IPR003495">
    <property type="entry name" value="CobW/HypB/UreG_nucleotide-bd"/>
</dbReference>
<sequence length="540" mass="58286">MGIPVWVITGLLDSGKTTLINQLIERELDGLDLLVIQFESGEVTCAPQLTGSRSHTRGKQAGRVEKLVFSKGRLEQSPFFIVNSIRNCLKQRGPGQGPDLILMEWNGMEHFHKLEEMFLQFTAKTAIHIKKVVYVTQESGLTTGIPNAGAAAFSQIGASDCAFISRRGRRHMGRMTGILSGCNPGIKVFHQRKWDSFVSEMFRSPIPPCFWFLTAAAAAGIYGGICSGLNGLDFPAGRFVSTFLGVFLQAAPFLALGALLSSLIQVYVQPSWIRRTFPKTVLAGQLFAVAAGFCLPVCDCASIPVFKGLVKKGVPLPAAVTFMLVSPVINPVVILSTWYAFNGNYRIVAARCVLGIVCAVLCGLTFLIRTPGDCLCEDPVPVQAGCVDYRIPAWKGTGQSRLGLVIRHGQNEFFSVGKFLLIGIFVSSLFQKMVPGGLRAGEGTDPWIALLLMMGMAFVLSLCSSSDAVVAGSMAGNLPMGAILGFLVFGPMMDIKNAAMLRSGCRPGFVVRLLFTTFLVCFLVTALFMACQKGGVPIWI</sequence>
<dbReference type="InterPro" id="IPR027417">
    <property type="entry name" value="P-loop_NTPase"/>
</dbReference>
<feature type="transmembrane region" description="Helical" evidence="7">
    <location>
        <begin position="280"/>
        <end position="306"/>
    </location>
</feature>
<keyword evidence="5 7" id="KW-1133">Transmembrane helix</keyword>
<dbReference type="AlphaFoldDB" id="A0AA41FC40"/>
<evidence type="ECO:0000313" key="9">
    <source>
        <dbReference type="EMBL" id="MBT9808875.1"/>
    </source>
</evidence>
<dbReference type="PANTHER" id="PTHR34184">
    <property type="entry name" value="UPF0718 PROTEIN YCGR"/>
    <property type="match status" value="1"/>
</dbReference>
<evidence type="ECO:0000256" key="2">
    <source>
        <dbReference type="ARBA" id="ARBA00006386"/>
    </source>
</evidence>
<feature type="transmembrane region" description="Helical" evidence="7">
    <location>
        <begin position="348"/>
        <end position="368"/>
    </location>
</feature>
<evidence type="ECO:0000256" key="1">
    <source>
        <dbReference type="ARBA" id="ARBA00004651"/>
    </source>
</evidence>
<evidence type="ECO:0000256" key="5">
    <source>
        <dbReference type="ARBA" id="ARBA00022989"/>
    </source>
</evidence>
<dbReference type="Pfam" id="PF03773">
    <property type="entry name" value="ArsP_1"/>
    <property type="match status" value="1"/>
</dbReference>
<dbReference type="SUPFAM" id="SSF52540">
    <property type="entry name" value="P-loop containing nucleoside triphosphate hydrolases"/>
    <property type="match status" value="1"/>
</dbReference>
<feature type="transmembrane region" description="Helical" evidence="7">
    <location>
        <begin position="209"/>
        <end position="231"/>
    </location>
</feature>
<dbReference type="PANTHER" id="PTHR34184:SF4">
    <property type="entry name" value="UPF0718 PROTEIN YCGR"/>
    <property type="match status" value="1"/>
</dbReference>
<reference evidence="9" key="1">
    <citation type="journal article" date="2021" name="Gut Microbes">
        <title>A synthetic consortium of 100 gut commensals modulates the composition and function in a colon model of the microbiome of elderly subjects.</title>
        <authorList>
            <person name="Perez M."/>
            <person name="Ntemiri A."/>
            <person name="Tan H."/>
            <person name="Harris H.M.B."/>
            <person name="Roager H.M."/>
            <person name="Ribiere C."/>
            <person name="O'Toole P.W."/>
        </authorList>
    </citation>
    <scope>NUCLEOTIDE SEQUENCE</scope>
    <source>
        <strain evidence="9">MCC335</strain>
    </source>
</reference>
<feature type="transmembrane region" description="Helical" evidence="7">
    <location>
        <begin position="446"/>
        <end position="462"/>
    </location>
</feature>
<dbReference type="Pfam" id="PF02492">
    <property type="entry name" value="cobW"/>
    <property type="match status" value="1"/>
</dbReference>
<gene>
    <name evidence="10" type="ORF">ABID13_003001</name>
    <name evidence="9" type="ORF">GPL26_04365</name>
</gene>
<evidence type="ECO:0000313" key="12">
    <source>
        <dbReference type="Proteomes" id="UP001549200"/>
    </source>
</evidence>
<keyword evidence="4 7" id="KW-0812">Transmembrane</keyword>
<feature type="transmembrane region" description="Helical" evidence="7">
    <location>
        <begin position="413"/>
        <end position="434"/>
    </location>
</feature>
<dbReference type="GeneID" id="93164252"/>
<feature type="transmembrane region" description="Helical" evidence="7">
    <location>
        <begin position="468"/>
        <end position="489"/>
    </location>
</feature>
<comment type="subcellular location">
    <subcellularLocation>
        <location evidence="1">Cell membrane</location>
        <topology evidence="1">Multi-pass membrane protein</topology>
    </subcellularLocation>
</comment>
<name>A0AA41FC40_9FIRM</name>
<dbReference type="GO" id="GO:0005886">
    <property type="term" value="C:plasma membrane"/>
    <property type="evidence" value="ECO:0007669"/>
    <property type="project" value="UniProtKB-SubCell"/>
</dbReference>
<evidence type="ECO:0000256" key="7">
    <source>
        <dbReference type="SAM" id="Phobius"/>
    </source>
</evidence>
<feature type="transmembrane region" description="Helical" evidence="7">
    <location>
        <begin position="243"/>
        <end position="268"/>
    </location>
</feature>
<feature type="domain" description="CobW/HypB/UreG nucleotide-binding" evidence="8">
    <location>
        <begin position="4"/>
        <end position="141"/>
    </location>
</feature>
<evidence type="ECO:0000256" key="6">
    <source>
        <dbReference type="ARBA" id="ARBA00023136"/>
    </source>
</evidence>
<evidence type="ECO:0000256" key="3">
    <source>
        <dbReference type="ARBA" id="ARBA00022475"/>
    </source>
</evidence>
<comment type="caution">
    <text evidence="9">The sequence shown here is derived from an EMBL/GenBank/DDBJ whole genome shotgun (WGS) entry which is preliminary data.</text>
</comment>
<protein>
    <submittedName>
        <fullName evidence="9">Permease</fullName>
    </submittedName>
    <submittedName>
        <fullName evidence="10">Uncharacterized membrane protein YraQ (UPF0718 family)</fullName>
    </submittedName>
</protein>
<feature type="transmembrane region" description="Helical" evidence="7">
    <location>
        <begin position="318"/>
        <end position="341"/>
    </location>
</feature>
<reference evidence="10 12" key="2">
    <citation type="submission" date="2024-06" db="EMBL/GenBank/DDBJ databases">
        <title>Genomic Encyclopedia of Type Strains, Phase IV (KMG-IV): sequencing the most valuable type-strain genomes for metagenomic binning, comparative biology and taxonomic classification.</title>
        <authorList>
            <person name="Goeker M."/>
        </authorList>
    </citation>
    <scope>NUCLEOTIDE SEQUENCE [LARGE SCALE GENOMIC DNA]</scope>
    <source>
        <strain evidence="10 12">DSM 19261</strain>
    </source>
</reference>
<feature type="transmembrane region" description="Helical" evidence="7">
    <location>
        <begin position="509"/>
        <end position="530"/>
    </location>
</feature>
<evidence type="ECO:0000313" key="10">
    <source>
        <dbReference type="EMBL" id="MET3571356.1"/>
    </source>
</evidence>
<evidence type="ECO:0000313" key="11">
    <source>
        <dbReference type="Proteomes" id="UP000708338"/>
    </source>
</evidence>
<dbReference type="RefSeq" id="WP_045091854.1">
    <property type="nucleotide sequence ID" value="NZ_CABJDD010000002.1"/>
</dbReference>
<dbReference type="Gene3D" id="3.40.50.300">
    <property type="entry name" value="P-loop containing nucleotide triphosphate hydrolases"/>
    <property type="match status" value="1"/>
</dbReference>
<dbReference type="Proteomes" id="UP001549200">
    <property type="component" value="Unassembled WGS sequence"/>
</dbReference>
<keyword evidence="3" id="KW-1003">Cell membrane</keyword>
<keyword evidence="12" id="KW-1185">Reference proteome</keyword>
<organism evidence="9 11">
    <name type="scientific">Enterocloster citroniae</name>
    <dbReference type="NCBI Taxonomy" id="358743"/>
    <lineage>
        <taxon>Bacteria</taxon>
        <taxon>Bacillati</taxon>
        <taxon>Bacillota</taxon>
        <taxon>Clostridia</taxon>
        <taxon>Lachnospirales</taxon>
        <taxon>Lachnospiraceae</taxon>
        <taxon>Enterocloster</taxon>
    </lineage>
</organism>
<keyword evidence="6 7" id="KW-0472">Membrane</keyword>
<comment type="similarity">
    <text evidence="2">Belongs to the UPF0718 family.</text>
</comment>
<evidence type="ECO:0000256" key="4">
    <source>
        <dbReference type="ARBA" id="ARBA00022692"/>
    </source>
</evidence>
<dbReference type="InterPro" id="IPR052923">
    <property type="entry name" value="UPF0718"/>
</dbReference>
<dbReference type="EMBL" id="JBEPLZ010000010">
    <property type="protein sequence ID" value="MET3571356.1"/>
    <property type="molecule type" value="Genomic_DNA"/>
</dbReference>
<evidence type="ECO:0000259" key="8">
    <source>
        <dbReference type="Pfam" id="PF02492"/>
    </source>
</evidence>
<dbReference type="Proteomes" id="UP000708338">
    <property type="component" value="Unassembled WGS sequence"/>
</dbReference>
<dbReference type="EMBL" id="WQPS01000004">
    <property type="protein sequence ID" value="MBT9808875.1"/>
    <property type="molecule type" value="Genomic_DNA"/>
</dbReference>